<proteinExistence type="predicted"/>
<keyword evidence="1" id="KW-1133">Transmembrane helix</keyword>
<name>A0A3Q3JSP9_MONAL</name>
<dbReference type="Proteomes" id="UP000261600">
    <property type="component" value="Unplaced"/>
</dbReference>
<evidence type="ECO:0000313" key="2">
    <source>
        <dbReference type="Ensembl" id="ENSMALP00000023603.1"/>
    </source>
</evidence>
<feature type="transmembrane region" description="Helical" evidence="1">
    <location>
        <begin position="12"/>
        <end position="36"/>
    </location>
</feature>
<sequence>MWRSTYDCQHHLIFWLFPHFPSVLISYVGIAILRFLQLSSHYYDKPFLLYVSCRQNHTCGVLTQKTGVRSPAQLIVYYSVALTPVELGLPPCYHHLAAAHLMYEKASALTMGYPVDIFFSSQTGELD</sequence>
<evidence type="ECO:0000256" key="1">
    <source>
        <dbReference type="SAM" id="Phobius"/>
    </source>
</evidence>
<dbReference type="InterPro" id="IPR043502">
    <property type="entry name" value="DNA/RNA_pol_sf"/>
</dbReference>
<organism evidence="2 3">
    <name type="scientific">Monopterus albus</name>
    <name type="common">Swamp eel</name>
    <dbReference type="NCBI Taxonomy" id="43700"/>
    <lineage>
        <taxon>Eukaryota</taxon>
        <taxon>Metazoa</taxon>
        <taxon>Chordata</taxon>
        <taxon>Craniata</taxon>
        <taxon>Vertebrata</taxon>
        <taxon>Euteleostomi</taxon>
        <taxon>Actinopterygii</taxon>
        <taxon>Neopterygii</taxon>
        <taxon>Teleostei</taxon>
        <taxon>Neoteleostei</taxon>
        <taxon>Acanthomorphata</taxon>
        <taxon>Anabantaria</taxon>
        <taxon>Synbranchiformes</taxon>
        <taxon>Synbranchidae</taxon>
        <taxon>Monopterus</taxon>
    </lineage>
</organism>
<dbReference type="Gene3D" id="3.10.20.370">
    <property type="match status" value="1"/>
</dbReference>
<keyword evidence="1" id="KW-0812">Transmembrane</keyword>
<dbReference type="AlphaFoldDB" id="A0A3Q3JSP9"/>
<dbReference type="SUPFAM" id="SSF56672">
    <property type="entry name" value="DNA/RNA polymerases"/>
    <property type="match status" value="1"/>
</dbReference>
<accession>A0A3Q3JSP9</accession>
<evidence type="ECO:0000313" key="3">
    <source>
        <dbReference type="Proteomes" id="UP000261600"/>
    </source>
</evidence>
<reference evidence="2" key="2">
    <citation type="submission" date="2025-09" db="UniProtKB">
        <authorList>
            <consortium name="Ensembl"/>
        </authorList>
    </citation>
    <scope>IDENTIFICATION</scope>
</reference>
<reference evidence="2" key="1">
    <citation type="submission" date="2025-08" db="UniProtKB">
        <authorList>
            <consortium name="Ensembl"/>
        </authorList>
    </citation>
    <scope>IDENTIFICATION</scope>
</reference>
<protein>
    <submittedName>
        <fullName evidence="2">Uncharacterized protein</fullName>
    </submittedName>
</protein>
<keyword evidence="3" id="KW-1185">Reference proteome</keyword>
<keyword evidence="1" id="KW-0472">Membrane</keyword>
<dbReference type="Ensembl" id="ENSMALT00000024052.1">
    <property type="protein sequence ID" value="ENSMALP00000023603.1"/>
    <property type="gene ID" value="ENSMALG00000016459.1"/>
</dbReference>